<dbReference type="Pfam" id="PF21296">
    <property type="entry name" value="WHD_APAF1"/>
    <property type="match status" value="1"/>
</dbReference>
<dbReference type="Gene3D" id="2.130.10.10">
    <property type="entry name" value="YVTN repeat-like/Quinoprotein amine dehydrogenase"/>
    <property type="match status" value="1"/>
</dbReference>
<dbReference type="InterPro" id="IPR048975">
    <property type="entry name" value="WHD_APAF1"/>
</dbReference>
<feature type="domain" description="Apoptotic protease-activating factor 1 winged-helix" evidence="1">
    <location>
        <begin position="45"/>
        <end position="91"/>
    </location>
</feature>
<name>A0ABQ9JFJ8_9CUCU</name>
<protein>
    <recommendedName>
        <fullName evidence="1">Apoptotic protease-activating factor 1 winged-helix domain-containing protein</fullName>
    </recommendedName>
</protein>
<evidence type="ECO:0000313" key="2">
    <source>
        <dbReference type="EMBL" id="KAJ8976662.1"/>
    </source>
</evidence>
<dbReference type="Gene3D" id="1.25.40.370">
    <property type="match status" value="1"/>
</dbReference>
<dbReference type="InterPro" id="IPR015943">
    <property type="entry name" value="WD40/YVTN_repeat-like_dom_sf"/>
</dbReference>
<dbReference type="PANTHER" id="PTHR22845:SF5">
    <property type="entry name" value="APOPTOTIC PROTEASE-ACTIVATING FACTOR 1"/>
    <property type="match status" value="1"/>
</dbReference>
<organism evidence="2 3">
    <name type="scientific">Molorchus minor</name>
    <dbReference type="NCBI Taxonomy" id="1323400"/>
    <lineage>
        <taxon>Eukaryota</taxon>
        <taxon>Metazoa</taxon>
        <taxon>Ecdysozoa</taxon>
        <taxon>Arthropoda</taxon>
        <taxon>Hexapoda</taxon>
        <taxon>Insecta</taxon>
        <taxon>Pterygota</taxon>
        <taxon>Neoptera</taxon>
        <taxon>Endopterygota</taxon>
        <taxon>Coleoptera</taxon>
        <taxon>Polyphaga</taxon>
        <taxon>Cucujiformia</taxon>
        <taxon>Chrysomeloidea</taxon>
        <taxon>Cerambycidae</taxon>
        <taxon>Lamiinae</taxon>
        <taxon>Monochamini</taxon>
        <taxon>Molorchus</taxon>
    </lineage>
</organism>
<evidence type="ECO:0000259" key="1">
    <source>
        <dbReference type="Pfam" id="PF21296"/>
    </source>
</evidence>
<reference evidence="2" key="1">
    <citation type="journal article" date="2023" name="Insect Mol. Biol.">
        <title>Genome sequencing provides insights into the evolution of gene families encoding plant cell wall-degrading enzymes in longhorned beetles.</title>
        <authorList>
            <person name="Shin N.R."/>
            <person name="Okamura Y."/>
            <person name="Kirsch R."/>
            <person name="Pauchet Y."/>
        </authorList>
    </citation>
    <scope>NUCLEOTIDE SEQUENCE</scope>
    <source>
        <strain evidence="2">MMC_N1</strain>
    </source>
</reference>
<proteinExistence type="predicted"/>
<gene>
    <name evidence="2" type="ORF">NQ317_004680</name>
</gene>
<dbReference type="SUPFAM" id="SSF50998">
    <property type="entry name" value="Quinoprotein alcohol dehydrogenase-like"/>
    <property type="match status" value="1"/>
</dbReference>
<dbReference type="PANTHER" id="PTHR22845">
    <property type="entry name" value="APOPTOTIC PROTEASE-ACTIVATING FACTOR 1"/>
    <property type="match status" value="1"/>
</dbReference>
<evidence type="ECO:0000313" key="3">
    <source>
        <dbReference type="Proteomes" id="UP001162164"/>
    </source>
</evidence>
<dbReference type="InterPro" id="IPR011047">
    <property type="entry name" value="Quinoprotein_ADH-like_sf"/>
</dbReference>
<sequence>MQRVMMTFGNIMINMFSKGEYNLNEDEKIEEKIKKCIAKLLSNGLKEYYHDLAIFMPDVNVPPEVLEVLWNKSKFEVRNIMNKLAQKSITNENYALLPNDNYTLQYIGYHIFNAEAMHKFDIYFDLKFLEAKIRAVGKEDENILKEKLDQYREFIKRCGSNIYSYEKTDIIQFALERKKIHQRPVDEYDRSTIHVKDDITSACFHGTVILWKFAANSARNSSDLSYMFSEKRFVLSFCDKFPEIFRIATGSSQGNVIIWDAATGARLYATGPRGYSISSLVYIISEQNDPNTLHNTDNCKYLFFTDNKLIAVAEKSITLWDIVLSRKKWVYPNTDPQKYYVCSTLTDDSSYLVVSTNLKNVYIMNFEERKLVKEFKSKGLPKSLDTFYDEDKSVHILLIGSDKRTLQQCHILPDDKQQKIAGDFCFIPHWKKKCPLTALVSRDNKIQIFSGSVTISETDVIASKVTCTCFSINGQNVIYGLANGEIHMYNLRHKKEYLYRSKQT</sequence>
<keyword evidence="3" id="KW-1185">Reference proteome</keyword>
<accession>A0ABQ9JFJ8</accession>
<comment type="caution">
    <text evidence="2">The sequence shown here is derived from an EMBL/GenBank/DDBJ whole genome shotgun (WGS) entry which is preliminary data.</text>
</comment>
<dbReference type="Proteomes" id="UP001162164">
    <property type="component" value="Unassembled WGS sequence"/>
</dbReference>
<dbReference type="EMBL" id="JAPWTJ010000643">
    <property type="protein sequence ID" value="KAJ8976662.1"/>
    <property type="molecule type" value="Genomic_DNA"/>
</dbReference>